<dbReference type="Gene3D" id="3.30.70.100">
    <property type="match status" value="1"/>
</dbReference>
<dbReference type="Proteomes" id="UP000320516">
    <property type="component" value="Unassembled WGS sequence"/>
</dbReference>
<dbReference type="InterPro" id="IPR050744">
    <property type="entry name" value="AI-2_Isomerase_LsrG"/>
</dbReference>
<dbReference type="InterPro" id="IPR011008">
    <property type="entry name" value="Dimeric_a/b-barrel"/>
</dbReference>
<dbReference type="AlphaFoldDB" id="A0A560JLX3"/>
<feature type="domain" description="ABM" evidence="1">
    <location>
        <begin position="5"/>
        <end position="93"/>
    </location>
</feature>
<comment type="caution">
    <text evidence="2">The sequence shown here is derived from an EMBL/GenBank/DDBJ whole genome shotgun (WGS) entry which is preliminary data.</text>
</comment>
<dbReference type="Pfam" id="PF03992">
    <property type="entry name" value="ABM"/>
    <property type="match status" value="1"/>
</dbReference>
<proteinExistence type="predicted"/>
<evidence type="ECO:0000259" key="1">
    <source>
        <dbReference type="PROSITE" id="PS51725"/>
    </source>
</evidence>
<keyword evidence="2" id="KW-0503">Monooxygenase</keyword>
<dbReference type="RefSeq" id="WP_145612867.1">
    <property type="nucleotide sequence ID" value="NZ_JARPAF010000001.1"/>
</dbReference>
<evidence type="ECO:0000313" key="3">
    <source>
        <dbReference type="Proteomes" id="UP000320516"/>
    </source>
</evidence>
<dbReference type="SUPFAM" id="SSF54909">
    <property type="entry name" value="Dimeric alpha+beta barrel"/>
    <property type="match status" value="1"/>
</dbReference>
<gene>
    <name evidence="2" type="ORF">FBZ87_109140</name>
</gene>
<evidence type="ECO:0000313" key="2">
    <source>
        <dbReference type="EMBL" id="TWB69300.1"/>
    </source>
</evidence>
<name>A0A560JLX3_9PROT</name>
<protein>
    <submittedName>
        <fullName evidence="2">Quinol monooxygenase YgiN</fullName>
    </submittedName>
</protein>
<sequence length="98" mass="10951">MTHTVKITAILIARPGKLDELKALLAGMVAPSRAEPGNLRWDIWQDQADPNRFVLDELYVDNDAIAAHRATAHFQNYLSRINDVAERTSMVLNPVEVA</sequence>
<keyword evidence="2" id="KW-0560">Oxidoreductase</keyword>
<dbReference type="PANTHER" id="PTHR33336">
    <property type="entry name" value="QUINOL MONOOXYGENASE YGIN-RELATED"/>
    <property type="match status" value="1"/>
</dbReference>
<dbReference type="EMBL" id="VITV01000009">
    <property type="protein sequence ID" value="TWB69300.1"/>
    <property type="molecule type" value="Genomic_DNA"/>
</dbReference>
<accession>A0A560JLX3</accession>
<dbReference type="InterPro" id="IPR007138">
    <property type="entry name" value="ABM_dom"/>
</dbReference>
<dbReference type="GO" id="GO:0004497">
    <property type="term" value="F:monooxygenase activity"/>
    <property type="evidence" value="ECO:0007669"/>
    <property type="project" value="UniProtKB-KW"/>
</dbReference>
<organism evidence="2 3">
    <name type="scientific">Nitrospirillum amazonense</name>
    <dbReference type="NCBI Taxonomy" id="28077"/>
    <lineage>
        <taxon>Bacteria</taxon>
        <taxon>Pseudomonadati</taxon>
        <taxon>Pseudomonadota</taxon>
        <taxon>Alphaproteobacteria</taxon>
        <taxon>Rhodospirillales</taxon>
        <taxon>Azospirillaceae</taxon>
        <taxon>Nitrospirillum</taxon>
    </lineage>
</organism>
<reference evidence="2 3" key="1">
    <citation type="submission" date="2019-06" db="EMBL/GenBank/DDBJ databases">
        <title>Genomic Encyclopedia of Type Strains, Phase IV (KMG-V): Genome sequencing to study the core and pangenomes of soil and plant-associated prokaryotes.</title>
        <authorList>
            <person name="Whitman W."/>
        </authorList>
    </citation>
    <scope>NUCLEOTIDE SEQUENCE [LARGE SCALE GENOMIC DNA]</scope>
    <source>
        <strain evidence="2 3">BR 12005</strain>
    </source>
</reference>
<dbReference type="PROSITE" id="PS51725">
    <property type="entry name" value="ABM"/>
    <property type="match status" value="1"/>
</dbReference>
<dbReference type="PANTHER" id="PTHR33336:SF3">
    <property type="entry name" value="ABM DOMAIN-CONTAINING PROTEIN"/>
    <property type="match status" value="1"/>
</dbReference>